<dbReference type="Pfam" id="PF03473">
    <property type="entry name" value="MOSC"/>
    <property type="match status" value="1"/>
</dbReference>
<dbReference type="InterPro" id="IPR005302">
    <property type="entry name" value="MoCF_Sase_C"/>
</dbReference>
<dbReference type="PANTHER" id="PTHR36930:SF1">
    <property type="entry name" value="MOSC DOMAIN-CONTAINING PROTEIN"/>
    <property type="match status" value="1"/>
</dbReference>
<dbReference type="RefSeq" id="WP_142588731.1">
    <property type="nucleotide sequence ID" value="NZ_CABFWE030000008.1"/>
</dbReference>
<dbReference type="Pfam" id="PF03476">
    <property type="entry name" value="MOSC_N"/>
    <property type="match status" value="1"/>
</dbReference>
<proteinExistence type="predicted"/>
<reference evidence="2 3" key="1">
    <citation type="submission" date="2020-11" db="EMBL/GenBank/DDBJ databases">
        <authorList>
            <person name="Lassalle F."/>
        </authorList>
    </citation>
    <scope>NUCLEOTIDE SEQUENCE [LARGE SCALE GENOMIC DNA]</scope>
    <source>
        <strain evidence="2 3">AB21</strain>
    </source>
</reference>
<evidence type="ECO:0000313" key="3">
    <source>
        <dbReference type="Proteomes" id="UP000601041"/>
    </source>
</evidence>
<sequence>MIEIGRVLEVWRYPVSSLGGEQVEHVEVSAEGVSGDRLFGLFDGTTGRTASPEQEPRWRPALFLSAQSGENGIPFIRFPDGSAIRVDDPAIMDPLAAHFGFPAGVGAYRPGGNGVELRLPIVSNRYTPLPMHLLTTASLRRLTEAGGFPAIDRRRFRPTLLIETHEEEGFVETTWVGQRLRIGDVQIEVTEPTRRCGMTLTAQPGISEDPAILRTIMRHASRNLGVYATPQEKAVIRAGDPVYAGS</sequence>
<evidence type="ECO:0000259" key="1">
    <source>
        <dbReference type="PROSITE" id="PS51340"/>
    </source>
</evidence>
<dbReference type="EMBL" id="CABFWE030000008">
    <property type="protein sequence ID" value="CAD7045743.1"/>
    <property type="molecule type" value="Genomic_DNA"/>
</dbReference>
<dbReference type="SUPFAM" id="SSF50800">
    <property type="entry name" value="PK beta-barrel domain-like"/>
    <property type="match status" value="1"/>
</dbReference>
<name>A0ABN7JSR8_9HYPH</name>
<dbReference type="Gene3D" id="2.40.33.20">
    <property type="entry name" value="PK beta-barrel domain-like"/>
    <property type="match status" value="1"/>
</dbReference>
<dbReference type="PROSITE" id="PS51340">
    <property type="entry name" value="MOSC"/>
    <property type="match status" value="1"/>
</dbReference>
<evidence type="ECO:0000313" key="2">
    <source>
        <dbReference type="EMBL" id="CAD7045743.1"/>
    </source>
</evidence>
<keyword evidence="3" id="KW-1185">Reference proteome</keyword>
<feature type="domain" description="MOSC" evidence="1">
    <location>
        <begin position="84"/>
        <end position="245"/>
    </location>
</feature>
<dbReference type="InterPro" id="IPR005303">
    <property type="entry name" value="MOCOS_middle"/>
</dbReference>
<organism evidence="2 3">
    <name type="scientific">Pseudorhizobium halotolerans</name>
    <dbReference type="NCBI Taxonomy" id="1233081"/>
    <lineage>
        <taxon>Bacteria</taxon>
        <taxon>Pseudomonadati</taxon>
        <taxon>Pseudomonadota</taxon>
        <taxon>Alphaproteobacteria</taxon>
        <taxon>Hyphomicrobiales</taxon>
        <taxon>Rhizobiaceae</taxon>
        <taxon>Rhizobium/Agrobacterium group</taxon>
        <taxon>Pseudorhizobium</taxon>
    </lineage>
</organism>
<dbReference type="InterPro" id="IPR011037">
    <property type="entry name" value="Pyrv_Knase-like_insert_dom_sf"/>
</dbReference>
<accession>A0ABN7JSR8</accession>
<protein>
    <submittedName>
        <fullName evidence="2">MOSC domain-containing protein</fullName>
    </submittedName>
</protein>
<gene>
    <name evidence="2" type="ORF">RHAB21_03588</name>
</gene>
<dbReference type="Proteomes" id="UP000601041">
    <property type="component" value="Unassembled WGS sequence"/>
</dbReference>
<dbReference type="PANTHER" id="PTHR36930">
    <property type="entry name" value="METAL-SULFUR CLUSTER BIOSYNTHESIS PROTEINS YUAD-RELATED"/>
    <property type="match status" value="1"/>
</dbReference>
<dbReference type="InterPro" id="IPR052716">
    <property type="entry name" value="MOSC_domain"/>
</dbReference>
<comment type="caution">
    <text evidence="2">The sequence shown here is derived from an EMBL/GenBank/DDBJ whole genome shotgun (WGS) entry which is preliminary data.</text>
</comment>